<dbReference type="InterPro" id="IPR050365">
    <property type="entry name" value="TIM50"/>
</dbReference>
<evidence type="ECO:0000313" key="3">
    <source>
        <dbReference type="EMBL" id="KAG0659188.1"/>
    </source>
</evidence>
<keyword evidence="1" id="KW-0812">Transmembrane</keyword>
<dbReference type="InterPro" id="IPR004274">
    <property type="entry name" value="FCP1_dom"/>
</dbReference>
<dbReference type="FunFam" id="3.40.50.1000:FF:000199">
    <property type="entry name" value="Nuclear envelope morphology"/>
    <property type="match status" value="1"/>
</dbReference>
<keyword evidence="1" id="KW-1133">Transmembrane helix</keyword>
<comment type="caution">
    <text evidence="3">The sequence shown here is derived from an EMBL/GenBank/DDBJ whole genome shotgun (WGS) entry which is preliminary data.</text>
</comment>
<accession>A0A9P6W0F5</accession>
<dbReference type="Gene3D" id="3.40.50.1000">
    <property type="entry name" value="HAD superfamily/HAD-like"/>
    <property type="match status" value="1"/>
</dbReference>
<evidence type="ECO:0000259" key="2">
    <source>
        <dbReference type="PROSITE" id="PS50969"/>
    </source>
</evidence>
<dbReference type="Proteomes" id="UP000750334">
    <property type="component" value="Unassembled WGS sequence"/>
</dbReference>
<keyword evidence="1" id="KW-0472">Membrane</keyword>
<protein>
    <submittedName>
        <fullName evidence="3">Nuclear envelope morphology protein 1</fullName>
    </submittedName>
</protein>
<organism evidence="3 4">
    <name type="scientific">Maudiozyma exigua</name>
    <name type="common">Yeast</name>
    <name type="synonym">Kazachstania exigua</name>
    <dbReference type="NCBI Taxonomy" id="34358"/>
    <lineage>
        <taxon>Eukaryota</taxon>
        <taxon>Fungi</taxon>
        <taxon>Dikarya</taxon>
        <taxon>Ascomycota</taxon>
        <taxon>Saccharomycotina</taxon>
        <taxon>Saccharomycetes</taxon>
        <taxon>Saccharomycetales</taxon>
        <taxon>Saccharomycetaceae</taxon>
        <taxon>Maudiozyma</taxon>
    </lineage>
</organism>
<dbReference type="InterPro" id="IPR011948">
    <property type="entry name" value="Dullard_phosphatase"/>
</dbReference>
<dbReference type="GO" id="GO:0016791">
    <property type="term" value="F:phosphatase activity"/>
    <property type="evidence" value="ECO:0007669"/>
    <property type="project" value="InterPro"/>
</dbReference>
<dbReference type="SUPFAM" id="SSF56784">
    <property type="entry name" value="HAD-like"/>
    <property type="match status" value="1"/>
</dbReference>
<keyword evidence="4" id="KW-1185">Reference proteome</keyword>
<dbReference type="SMART" id="SM00577">
    <property type="entry name" value="CPDc"/>
    <property type="match status" value="1"/>
</dbReference>
<dbReference type="NCBIfam" id="TIGR02251">
    <property type="entry name" value="HIF-SF_euk"/>
    <property type="match status" value="1"/>
</dbReference>
<dbReference type="PROSITE" id="PS50969">
    <property type="entry name" value="FCP1"/>
    <property type="match status" value="1"/>
</dbReference>
<feature type="domain" description="FCP1 homology" evidence="2">
    <location>
        <begin position="266"/>
        <end position="446"/>
    </location>
</feature>
<dbReference type="PANTHER" id="PTHR12210">
    <property type="entry name" value="DULLARD PROTEIN PHOSPHATASE"/>
    <property type="match status" value="1"/>
</dbReference>
<dbReference type="AlphaFoldDB" id="A0A9P6W0F5"/>
<gene>
    <name evidence="3" type="primary">NEM1</name>
    <name evidence="3" type="ORF">C6P45_001898</name>
</gene>
<evidence type="ECO:0000256" key="1">
    <source>
        <dbReference type="SAM" id="Phobius"/>
    </source>
</evidence>
<name>A0A9P6W0F5_MAUEX</name>
<dbReference type="Pfam" id="PF03031">
    <property type="entry name" value="NIF"/>
    <property type="match status" value="1"/>
</dbReference>
<dbReference type="InterPro" id="IPR036412">
    <property type="entry name" value="HAD-like_sf"/>
</dbReference>
<feature type="transmembrane region" description="Helical" evidence="1">
    <location>
        <begin position="108"/>
        <end position="124"/>
    </location>
</feature>
<dbReference type="CDD" id="cd07521">
    <property type="entry name" value="HAD_FCP1-like"/>
    <property type="match status" value="1"/>
</dbReference>
<dbReference type="EMBL" id="PUHR01000198">
    <property type="protein sequence ID" value="KAG0659188.1"/>
    <property type="molecule type" value="Genomic_DNA"/>
</dbReference>
<reference evidence="3 4" key="1">
    <citation type="submission" date="2020-11" db="EMBL/GenBank/DDBJ databases">
        <title>Kefir isolates.</title>
        <authorList>
            <person name="Marcisauskas S."/>
            <person name="Kim Y."/>
            <person name="Blasche S."/>
        </authorList>
    </citation>
    <scope>NUCLEOTIDE SEQUENCE [LARGE SCALE GENOMIC DNA]</scope>
    <source>
        <strain evidence="3 4">OG2</strain>
    </source>
</reference>
<sequence length="468" mass="53078">MNALSYISENLIPIGLIPKVEGLVRKRKDKKRIDTNLQASLLTAKSNNNKVEEEPLPFKQNTLVIESSTPDIINNKTTSVEDHELYNGDKTSIIPRETMVKRLYHSKVIQFIWTLLIFLPTYLILKPLLLIWRIVSLPLTLIEHGIKLRNRPIMKPPIILSDDKILKPITEEDLSTGDEFIFQRDTIKGTFIKNNGKSNGINGTSSITSSPLSRYRSSTPNKHEKLDVLSDSTSTMSNTNTNNIFGSKKMGRFLFPKKLIPKSIKYSGHKKTLVIDLDETLIHSVSRGTTHINSSQGHIIEVKFSISGISTLYYVHKRPYCDLFLTKVSEWYNIVIFTASMKEYADPVIDWLETTLPNSTFSKRLYRNDCTLRDGVGYIKDLSILTKMNTSSRIPVQEVGLNEIIIIDNSPVSYAMNVDNAIQVEGWINDQSDTDLLNLIPLLESLRFTTDVRNILSLKNGEKSFISS</sequence>
<dbReference type="InterPro" id="IPR023214">
    <property type="entry name" value="HAD_sf"/>
</dbReference>
<evidence type="ECO:0000313" key="4">
    <source>
        <dbReference type="Proteomes" id="UP000750334"/>
    </source>
</evidence>
<dbReference type="OrthoDB" id="277011at2759"/>
<proteinExistence type="predicted"/>